<evidence type="ECO:0000256" key="3">
    <source>
        <dbReference type="ARBA" id="ARBA00022737"/>
    </source>
</evidence>
<dbReference type="InterPro" id="IPR002182">
    <property type="entry name" value="NB-ARC"/>
</dbReference>
<dbReference type="GO" id="GO:0009626">
    <property type="term" value="P:plant-type hypersensitive response"/>
    <property type="evidence" value="ECO:0007669"/>
    <property type="project" value="UniProtKB-ARBA"/>
</dbReference>
<dbReference type="Gene3D" id="1.10.10.10">
    <property type="entry name" value="Winged helix-like DNA-binding domain superfamily/Winged helix DNA-binding domain"/>
    <property type="match status" value="1"/>
</dbReference>
<comment type="similarity">
    <text evidence="1">Belongs to the disease resistance NB-LRR family.</text>
</comment>
<dbReference type="PRINTS" id="PR00364">
    <property type="entry name" value="DISEASERSIST"/>
</dbReference>
<dbReference type="Pfam" id="PF00931">
    <property type="entry name" value="NB-ARC"/>
    <property type="match status" value="1"/>
</dbReference>
<dbReference type="PANTHER" id="PTHR23155:SF1182">
    <property type="entry name" value="OS07G0186500 PROTEIN"/>
    <property type="match status" value="1"/>
</dbReference>
<reference evidence="9" key="1">
    <citation type="submission" date="2014-09" db="EMBL/GenBank/DDBJ databases">
        <authorList>
            <person name="Magalhaes I.L.F."/>
            <person name="Oliveira U."/>
            <person name="Santos F.R."/>
            <person name="Vidigal T.H.D.A."/>
            <person name="Brescovit A.D."/>
            <person name="Santos A.J."/>
        </authorList>
    </citation>
    <scope>NUCLEOTIDE SEQUENCE</scope>
    <source>
        <tissue evidence="9">Shoot tissue taken approximately 20 cm above the soil surface</tissue>
    </source>
</reference>
<dbReference type="Pfam" id="PF23559">
    <property type="entry name" value="WHD_DRP"/>
    <property type="match status" value="1"/>
</dbReference>
<dbReference type="InterPro" id="IPR041118">
    <property type="entry name" value="Rx_N"/>
</dbReference>
<evidence type="ECO:0000256" key="5">
    <source>
        <dbReference type="ARBA" id="ARBA00022821"/>
    </source>
</evidence>
<organism evidence="9">
    <name type="scientific">Arundo donax</name>
    <name type="common">Giant reed</name>
    <name type="synonym">Donax arundinaceus</name>
    <dbReference type="NCBI Taxonomy" id="35708"/>
    <lineage>
        <taxon>Eukaryota</taxon>
        <taxon>Viridiplantae</taxon>
        <taxon>Streptophyta</taxon>
        <taxon>Embryophyta</taxon>
        <taxon>Tracheophyta</taxon>
        <taxon>Spermatophyta</taxon>
        <taxon>Magnoliopsida</taxon>
        <taxon>Liliopsida</taxon>
        <taxon>Poales</taxon>
        <taxon>Poaceae</taxon>
        <taxon>PACMAD clade</taxon>
        <taxon>Arundinoideae</taxon>
        <taxon>Arundineae</taxon>
        <taxon>Arundo</taxon>
    </lineage>
</organism>
<dbReference type="FunFam" id="1.10.10.10:FF:000322">
    <property type="entry name" value="Probable disease resistance protein At1g63360"/>
    <property type="match status" value="1"/>
</dbReference>
<evidence type="ECO:0000313" key="9">
    <source>
        <dbReference type="EMBL" id="JAD80971.1"/>
    </source>
</evidence>
<evidence type="ECO:0000256" key="2">
    <source>
        <dbReference type="ARBA" id="ARBA00022614"/>
    </source>
</evidence>
<dbReference type="InterPro" id="IPR042197">
    <property type="entry name" value="Apaf_helical"/>
</dbReference>
<evidence type="ECO:0000256" key="1">
    <source>
        <dbReference type="ARBA" id="ARBA00008894"/>
    </source>
</evidence>
<feature type="domain" description="Disease resistance N-terminal" evidence="7">
    <location>
        <begin position="1"/>
        <end position="62"/>
    </location>
</feature>
<dbReference type="InterPro" id="IPR044974">
    <property type="entry name" value="Disease_R_plants"/>
</dbReference>
<dbReference type="EMBL" id="GBRH01216924">
    <property type="protein sequence ID" value="JAD80971.1"/>
    <property type="molecule type" value="Transcribed_RNA"/>
</dbReference>
<name>A0A0A9CZE4_ARUDO</name>
<dbReference type="SUPFAM" id="SSF52540">
    <property type="entry name" value="P-loop containing nucleoside triphosphate hydrolases"/>
    <property type="match status" value="1"/>
</dbReference>
<dbReference type="Gene3D" id="3.40.50.300">
    <property type="entry name" value="P-loop containing nucleotide triphosphate hydrolases"/>
    <property type="match status" value="1"/>
</dbReference>
<keyword evidence="4" id="KW-0547">Nucleotide-binding</keyword>
<sequence length="487" mass="56684">MKKIECEFDIMQAFISQVDPSSTNNQIFESWLKHIRKIAFEVEDIIDEHAFLLGKMDGSDSSIRKAFNISRNVKTWHHVASQFKQVKTRLPSLAVMKERYGIKIVDNGENCSSQNISRRIYLSDSSYLNNDDAMVGHEDQARRLTECLNDVCTDRVLVSICGMGGSGKPTLAGSIYNKQDLRKNFNCHMWISVSRNYQVQDLLSEVMEQLFPDQDKNNPQLQRRNTNSPRDMLAIIQNHLANKRYIIVLDDIWDIDSWLFFDRAFPKNGHGSRIIITTRIESIASLAHQNCVVKLGFLSKEESWILFNKKAFSKLSEATCPESLLPCAEKFIEKCQGLPLAIVAIGTILSYRDMDEHEWRSFYNQLNWQLTHNRELNWVSSVLNLSLNDLPAHLKNCFLYCGLFPEDYRIRRKWIIRLWIAEGFVEDRGAETTSEEVAEDYIKELTQRSLIQVVERNEFVRSKRFRLHDLVREITQCIKKREVCSHM</sequence>
<protein>
    <recommendedName>
        <fullName evidence="10">NB-ARC domain-containing protein</fullName>
    </recommendedName>
</protein>
<dbReference type="InterPro" id="IPR036388">
    <property type="entry name" value="WH-like_DNA-bd_sf"/>
</dbReference>
<dbReference type="Pfam" id="PF18052">
    <property type="entry name" value="Rx_N"/>
    <property type="match status" value="1"/>
</dbReference>
<evidence type="ECO:0000259" key="8">
    <source>
        <dbReference type="Pfam" id="PF23559"/>
    </source>
</evidence>
<dbReference type="Gene3D" id="1.20.5.4130">
    <property type="match status" value="1"/>
</dbReference>
<accession>A0A0A9CZE4</accession>
<dbReference type="FunFam" id="3.40.50.300:FF:001091">
    <property type="entry name" value="Probable disease resistance protein At1g61300"/>
    <property type="match status" value="1"/>
</dbReference>
<feature type="domain" description="Disease resistance protein winged helix" evidence="8">
    <location>
        <begin position="403"/>
        <end position="474"/>
    </location>
</feature>
<dbReference type="GO" id="GO:0042742">
    <property type="term" value="P:defense response to bacterium"/>
    <property type="evidence" value="ECO:0007669"/>
    <property type="project" value="UniProtKB-ARBA"/>
</dbReference>
<evidence type="ECO:0000259" key="7">
    <source>
        <dbReference type="Pfam" id="PF18052"/>
    </source>
</evidence>
<dbReference type="InterPro" id="IPR027417">
    <property type="entry name" value="P-loop_NTPase"/>
</dbReference>
<dbReference type="Gene3D" id="1.10.8.430">
    <property type="entry name" value="Helical domain of apoptotic protease-activating factors"/>
    <property type="match status" value="1"/>
</dbReference>
<reference evidence="9" key="2">
    <citation type="journal article" date="2015" name="Data Brief">
        <title>Shoot transcriptome of the giant reed, Arundo donax.</title>
        <authorList>
            <person name="Barrero R.A."/>
            <person name="Guerrero F.D."/>
            <person name="Moolhuijzen P."/>
            <person name="Goolsby J.A."/>
            <person name="Tidwell J."/>
            <person name="Bellgard S.E."/>
            <person name="Bellgard M.I."/>
        </authorList>
    </citation>
    <scope>NUCLEOTIDE SEQUENCE</scope>
    <source>
        <tissue evidence="9">Shoot tissue taken approximately 20 cm above the soil surface</tissue>
    </source>
</reference>
<keyword evidence="2" id="KW-0433">Leucine-rich repeat</keyword>
<proteinExistence type="inferred from homology"/>
<dbReference type="AlphaFoldDB" id="A0A0A9CZE4"/>
<keyword evidence="5" id="KW-0611">Plant defense</keyword>
<dbReference type="PANTHER" id="PTHR23155">
    <property type="entry name" value="DISEASE RESISTANCE PROTEIN RP"/>
    <property type="match status" value="1"/>
</dbReference>
<evidence type="ECO:0000259" key="6">
    <source>
        <dbReference type="Pfam" id="PF00931"/>
    </source>
</evidence>
<dbReference type="GO" id="GO:0002758">
    <property type="term" value="P:innate immune response-activating signaling pathway"/>
    <property type="evidence" value="ECO:0007669"/>
    <property type="project" value="UniProtKB-ARBA"/>
</dbReference>
<dbReference type="GO" id="GO:0043531">
    <property type="term" value="F:ADP binding"/>
    <property type="evidence" value="ECO:0007669"/>
    <property type="project" value="InterPro"/>
</dbReference>
<evidence type="ECO:0000256" key="4">
    <source>
        <dbReference type="ARBA" id="ARBA00022741"/>
    </source>
</evidence>
<feature type="domain" description="NB-ARC" evidence="6">
    <location>
        <begin position="138"/>
        <end position="314"/>
    </location>
</feature>
<evidence type="ECO:0008006" key="10">
    <source>
        <dbReference type="Google" id="ProtNLM"/>
    </source>
</evidence>
<keyword evidence="3" id="KW-0677">Repeat</keyword>
<dbReference type="InterPro" id="IPR058922">
    <property type="entry name" value="WHD_DRP"/>
</dbReference>